<evidence type="ECO:0000313" key="2">
    <source>
        <dbReference type="EMBL" id="CBI00394.1"/>
    </source>
</evidence>
<feature type="compositionally biased region" description="Low complexity" evidence="1">
    <location>
        <begin position="69"/>
        <end position="82"/>
    </location>
</feature>
<name>E6PZN5_9ZZZZ</name>
<comment type="caution">
    <text evidence="2">The sequence shown here is derived from an EMBL/GenBank/DDBJ whole genome shotgun (WGS) entry which is preliminary data.</text>
</comment>
<dbReference type="AlphaFoldDB" id="E6PZN5"/>
<feature type="compositionally biased region" description="Basic and acidic residues" evidence="1">
    <location>
        <begin position="128"/>
        <end position="144"/>
    </location>
</feature>
<feature type="compositionally biased region" description="Basic and acidic residues" evidence="1">
    <location>
        <begin position="93"/>
        <end position="111"/>
    </location>
</feature>
<feature type="region of interest" description="Disordered" evidence="1">
    <location>
        <begin position="64"/>
        <end position="145"/>
    </location>
</feature>
<reference evidence="2" key="1">
    <citation type="submission" date="2009-10" db="EMBL/GenBank/DDBJ databases">
        <title>Diversity of trophic interactions inside an arsenic-rich microbial ecosystem.</title>
        <authorList>
            <person name="Bertin P.N."/>
            <person name="Heinrich-Salmeron A."/>
            <person name="Pelletier E."/>
            <person name="Goulhen-Chollet F."/>
            <person name="Arsene-Ploetze F."/>
            <person name="Gallien S."/>
            <person name="Calteau A."/>
            <person name="Vallenet D."/>
            <person name="Casiot C."/>
            <person name="Chane-Woon-Ming B."/>
            <person name="Giloteaux L."/>
            <person name="Barakat M."/>
            <person name="Bonnefoy V."/>
            <person name="Bruneel O."/>
            <person name="Chandler M."/>
            <person name="Cleiss J."/>
            <person name="Duran R."/>
            <person name="Elbaz-Poulichet F."/>
            <person name="Fonknechten N."/>
            <person name="Lauga B."/>
            <person name="Mornico D."/>
            <person name="Ortet P."/>
            <person name="Schaeffer C."/>
            <person name="Siguier P."/>
            <person name="Alexander Thil Smith A."/>
            <person name="Van Dorsselaer A."/>
            <person name="Weissenbach J."/>
            <person name="Medigue C."/>
            <person name="Le Paslier D."/>
        </authorList>
    </citation>
    <scope>NUCLEOTIDE SEQUENCE</scope>
</reference>
<sequence length="190" mass="19825">MPFGAVLEVALLVLVAVTGGDTEVGDGLTAGQDFDFGVFADIAEEDDFVDAFCHGNFSEGIRQKDSREAGWMSEGSESMMGSLAEPFGGTESGQHDAKGNAHGGEDEREPASVRMSAVCIDAAEDGDEQQKGKQAKEQDQRAGGEEFAGSVAGLDGFSGGFGLERVWHGAFSMEDVQAYSVQARAAASMA</sequence>
<dbReference type="EMBL" id="CABN01000132">
    <property type="protein sequence ID" value="CBI00394.1"/>
    <property type="molecule type" value="Genomic_DNA"/>
</dbReference>
<protein>
    <submittedName>
        <fullName evidence="2">Uncharacterized protein</fullName>
    </submittedName>
</protein>
<evidence type="ECO:0000256" key="1">
    <source>
        <dbReference type="SAM" id="MobiDB-lite"/>
    </source>
</evidence>
<proteinExistence type="predicted"/>
<organism evidence="2">
    <name type="scientific">mine drainage metagenome</name>
    <dbReference type="NCBI Taxonomy" id="410659"/>
    <lineage>
        <taxon>unclassified sequences</taxon>
        <taxon>metagenomes</taxon>
        <taxon>ecological metagenomes</taxon>
    </lineage>
</organism>
<accession>E6PZN5</accession>
<gene>
    <name evidence="2" type="ORF">CARN3_1419</name>
</gene>